<evidence type="ECO:0000313" key="3">
    <source>
        <dbReference type="Proteomes" id="UP000334990"/>
    </source>
</evidence>
<sequence length="147" mass="16089">MAEARRDEFGQQQCLNTSAWDPSSPGTAELTNDTSPDNTLNFRDDGTGDWKLDMLLRGTGDLDQRGFFAVYQGLLTFRHSISDTAIQYTDAAGSLSIDLGVRAEVGSGVVWQGPQAVPLSLGPDEYTCTAYRLELHAERSTYTFWGG</sequence>
<evidence type="ECO:0000313" key="2">
    <source>
        <dbReference type="EMBL" id="GES05332.1"/>
    </source>
</evidence>
<keyword evidence="3" id="KW-1185">Reference proteome</keyword>
<accession>A0A5M3WBB6</accession>
<dbReference type="Proteomes" id="UP000334990">
    <property type="component" value="Unassembled WGS sequence"/>
</dbReference>
<organism evidence="2 3">
    <name type="scientific">Acrocarpospora corrugata</name>
    <dbReference type="NCBI Taxonomy" id="35763"/>
    <lineage>
        <taxon>Bacteria</taxon>
        <taxon>Bacillati</taxon>
        <taxon>Actinomycetota</taxon>
        <taxon>Actinomycetes</taxon>
        <taxon>Streptosporangiales</taxon>
        <taxon>Streptosporangiaceae</taxon>
        <taxon>Acrocarpospora</taxon>
    </lineage>
</organism>
<name>A0A5M3WBB6_9ACTN</name>
<feature type="compositionally biased region" description="Polar residues" evidence="1">
    <location>
        <begin position="10"/>
        <end position="41"/>
    </location>
</feature>
<dbReference type="EMBL" id="BLAD01000097">
    <property type="protein sequence ID" value="GES05332.1"/>
    <property type="molecule type" value="Genomic_DNA"/>
</dbReference>
<protein>
    <submittedName>
        <fullName evidence="2">Uncharacterized protein</fullName>
    </submittedName>
</protein>
<feature type="region of interest" description="Disordered" evidence="1">
    <location>
        <begin position="1"/>
        <end position="42"/>
    </location>
</feature>
<comment type="caution">
    <text evidence="2">The sequence shown here is derived from an EMBL/GenBank/DDBJ whole genome shotgun (WGS) entry which is preliminary data.</text>
</comment>
<proteinExistence type="predicted"/>
<dbReference type="RefSeq" id="WP_155341339.1">
    <property type="nucleotide sequence ID" value="NZ_BAAABN010000058.1"/>
</dbReference>
<gene>
    <name evidence="2" type="ORF">Acor_74000</name>
</gene>
<reference evidence="2 3" key="1">
    <citation type="submission" date="2019-10" db="EMBL/GenBank/DDBJ databases">
        <title>Whole genome shotgun sequence of Acrocarpospora corrugata NBRC 13972.</title>
        <authorList>
            <person name="Ichikawa N."/>
            <person name="Kimura A."/>
            <person name="Kitahashi Y."/>
            <person name="Komaki H."/>
            <person name="Oguchi A."/>
        </authorList>
    </citation>
    <scope>NUCLEOTIDE SEQUENCE [LARGE SCALE GENOMIC DNA]</scope>
    <source>
        <strain evidence="2 3">NBRC 13972</strain>
    </source>
</reference>
<dbReference type="AlphaFoldDB" id="A0A5M3WBB6"/>
<evidence type="ECO:0000256" key="1">
    <source>
        <dbReference type="SAM" id="MobiDB-lite"/>
    </source>
</evidence>